<dbReference type="CDD" id="cd02142">
    <property type="entry name" value="McbC_SagB-like_oxidoreductase"/>
    <property type="match status" value="1"/>
</dbReference>
<dbReference type="SUPFAM" id="SSF55469">
    <property type="entry name" value="FMN-dependent nitroreductase-like"/>
    <property type="match status" value="1"/>
</dbReference>
<comment type="caution">
    <text evidence="2">The sequence shown here is derived from an EMBL/GenBank/DDBJ whole genome shotgun (WGS) entry which is preliminary data.</text>
</comment>
<evidence type="ECO:0000313" key="2">
    <source>
        <dbReference type="EMBL" id="PIP60294.1"/>
    </source>
</evidence>
<evidence type="ECO:0000259" key="1">
    <source>
        <dbReference type="PROSITE" id="PS51664"/>
    </source>
</evidence>
<reference evidence="2 3" key="1">
    <citation type="submission" date="2017-09" db="EMBL/GenBank/DDBJ databases">
        <title>Depth-based differentiation of microbial function through sediment-hosted aquifers and enrichment of novel symbionts in the deep terrestrial subsurface.</title>
        <authorList>
            <person name="Probst A.J."/>
            <person name="Ladd B."/>
            <person name="Jarett J.K."/>
            <person name="Geller-Mcgrath D.E."/>
            <person name="Sieber C.M."/>
            <person name="Emerson J.B."/>
            <person name="Anantharaman K."/>
            <person name="Thomas B.C."/>
            <person name="Malmstrom R."/>
            <person name="Stieglmeier M."/>
            <person name="Klingl A."/>
            <person name="Woyke T."/>
            <person name="Ryan C.M."/>
            <person name="Banfield J.F."/>
        </authorList>
    </citation>
    <scope>NUCLEOTIDE SEQUENCE [LARGE SCALE GENOMIC DNA]</scope>
    <source>
        <strain evidence="2">CG22_combo_CG10-13_8_21_14_all_47_17</strain>
    </source>
</reference>
<accession>A0A2H0BRP8</accession>
<proteinExistence type="predicted"/>
<dbReference type="Gene3D" id="3.30.160.660">
    <property type="match status" value="1"/>
</dbReference>
<dbReference type="PROSITE" id="PS51664">
    <property type="entry name" value="YCAO"/>
    <property type="match status" value="1"/>
</dbReference>
<dbReference type="InterPro" id="IPR029479">
    <property type="entry name" value="Nitroreductase"/>
</dbReference>
<dbReference type="Pfam" id="PF02624">
    <property type="entry name" value="YcaO"/>
    <property type="match status" value="1"/>
</dbReference>
<evidence type="ECO:0000313" key="3">
    <source>
        <dbReference type="Proteomes" id="UP000231581"/>
    </source>
</evidence>
<dbReference type="GO" id="GO:0016491">
    <property type="term" value="F:oxidoreductase activity"/>
    <property type="evidence" value="ECO:0007669"/>
    <property type="project" value="InterPro"/>
</dbReference>
<organism evidence="2 3">
    <name type="scientific">Candidatus Uhrbacteria bacterium CG22_combo_CG10-13_8_21_14_all_47_17</name>
    <dbReference type="NCBI Taxonomy" id="1975041"/>
    <lineage>
        <taxon>Bacteria</taxon>
        <taxon>Candidatus Uhriibacteriota</taxon>
    </lineage>
</organism>
<dbReference type="InterPro" id="IPR003776">
    <property type="entry name" value="YcaO-like_dom"/>
</dbReference>
<sequence length="731" mass="81597">MKGGVMDPQGIPIVWASALTKSNKTTFTTFSKEVVVEAPRAVIVKLLDACNGGRKLSEVIDILSQDWDGASIESLLEELFQKQVIVDGKTLEDEFWKTVMNPMRFPTNVSDEDVARLVSQATERHRKENLEEVYEPSKSNLSEIISRRKSVRVFSGETVDFQNVIDLLWSAYGECLTADGQPHRSVPSAGALYPLMIHVGLFAKTGDLDPGVYRVLYGQGGSVGFRSVSTDVLRFARSFLSPAGIQKGTHGVIAISGSFTVSNQKYGNRSMLYVSLEAGHSAQNILLEATRQGVATLEIGGFVDELLAQAIELPDKYHPLTLVAFGKEGAQADPEKSSTLQVDWAIPMAKGYVPGFAIASARLSEKRSWSHGRDPSPEMALKKAISEAKEWTSCGCIPELTCATYRKLDNVIDPREVIRFHKSQYRIKGFPFAQFDEGMRYNWTKGSDLGGNEFYILADHVYFPYFPEIPYYCFSNSSGCAAHPDQQTAIETGTLELIERDAFINSYFCRLDMPIVSEGTLPDRIQKRINELRGVGFEVWVVDHSLDLAPVVFVMAQSAEHTFTTCASCSSFDVEHAVSHALMEVEASVLHRLQNGVPDKIRPDEVIWPNDHGRLYGQKQYFRRADFLVTSQRYLSFKEVGGNTSKVWDDLLGCFESKGWRHLVVPLELLDDYGGNGDLSIVRVLVPGTVQMTFGYRQEPAGMKRLYEIAERFGRGKMTYGQLTKFPHPFE</sequence>
<dbReference type="PANTHER" id="PTHR37809">
    <property type="entry name" value="RIBOSOMAL PROTEIN S12 METHYLTHIOTRANSFERASE ACCESSORY FACTOR YCAO"/>
    <property type="match status" value="1"/>
</dbReference>
<feature type="domain" description="YcaO" evidence="1">
    <location>
        <begin position="372"/>
        <end position="731"/>
    </location>
</feature>
<dbReference type="Proteomes" id="UP000231581">
    <property type="component" value="Unassembled WGS sequence"/>
</dbReference>
<dbReference type="Gene3D" id="3.30.40.250">
    <property type="match status" value="1"/>
</dbReference>
<dbReference type="AlphaFoldDB" id="A0A2H0BRP8"/>
<protein>
    <recommendedName>
        <fullName evidence="1">YcaO domain-containing protein</fullName>
    </recommendedName>
</protein>
<dbReference type="EMBL" id="PCSZ01000074">
    <property type="protein sequence ID" value="PIP60294.1"/>
    <property type="molecule type" value="Genomic_DNA"/>
</dbReference>
<dbReference type="PANTHER" id="PTHR37809:SF1">
    <property type="entry name" value="RIBOSOMAL PROTEIN S12 METHYLTHIOTRANSFERASE ACCESSORY FACTOR YCAO"/>
    <property type="match status" value="1"/>
</dbReference>
<dbReference type="InterPro" id="IPR000415">
    <property type="entry name" value="Nitroreductase-like"/>
</dbReference>
<name>A0A2H0BRP8_9BACT</name>
<dbReference type="Gene3D" id="3.30.1330.230">
    <property type="match status" value="1"/>
</dbReference>
<gene>
    <name evidence="2" type="ORF">COX00_04020</name>
</gene>
<dbReference type="Gene3D" id="3.40.109.10">
    <property type="entry name" value="NADH Oxidase"/>
    <property type="match status" value="1"/>
</dbReference>
<dbReference type="Pfam" id="PF00881">
    <property type="entry name" value="Nitroreductase"/>
    <property type="match status" value="1"/>
</dbReference>